<comment type="caution">
    <text evidence="1">The sequence shown here is derived from an EMBL/GenBank/DDBJ whole genome shotgun (WGS) entry which is preliminary data.</text>
</comment>
<reference evidence="1" key="1">
    <citation type="submission" date="2019-10" db="EMBL/GenBank/DDBJ databases">
        <title>Draft genome sequece of Microseira wollei NIES-4236.</title>
        <authorList>
            <person name="Yamaguchi H."/>
            <person name="Suzuki S."/>
            <person name="Kawachi M."/>
        </authorList>
    </citation>
    <scope>NUCLEOTIDE SEQUENCE</scope>
    <source>
        <strain evidence="1">NIES-4236</strain>
    </source>
</reference>
<dbReference type="Proteomes" id="UP001050975">
    <property type="component" value="Unassembled WGS sequence"/>
</dbReference>
<organism evidence="1 2">
    <name type="scientific">Microseira wollei NIES-4236</name>
    <dbReference type="NCBI Taxonomy" id="2530354"/>
    <lineage>
        <taxon>Bacteria</taxon>
        <taxon>Bacillati</taxon>
        <taxon>Cyanobacteriota</taxon>
        <taxon>Cyanophyceae</taxon>
        <taxon>Oscillatoriophycideae</taxon>
        <taxon>Aerosakkonematales</taxon>
        <taxon>Aerosakkonemataceae</taxon>
        <taxon>Microseira</taxon>
    </lineage>
</organism>
<keyword evidence="2" id="KW-1185">Reference proteome</keyword>
<evidence type="ECO:0008006" key="3">
    <source>
        <dbReference type="Google" id="ProtNLM"/>
    </source>
</evidence>
<dbReference type="SUPFAM" id="SSF69279">
    <property type="entry name" value="Phage tail proteins"/>
    <property type="match status" value="1"/>
</dbReference>
<protein>
    <recommendedName>
        <fullName evidence="3">Phage late control D family protein</fullName>
    </recommendedName>
</protein>
<dbReference type="RefSeq" id="WP_226584358.1">
    <property type="nucleotide sequence ID" value="NZ_BLAY01000061.1"/>
</dbReference>
<gene>
    <name evidence="1" type="ORF">MiSe_39870</name>
</gene>
<accession>A0AAV3XCU3</accession>
<evidence type="ECO:0000313" key="1">
    <source>
        <dbReference type="EMBL" id="GET39223.1"/>
    </source>
</evidence>
<name>A0AAV3XCU3_9CYAN</name>
<proteinExistence type="predicted"/>
<sequence>MLTNQLGIRLILLIGKTIPLPASYDVTSALTRVEVTNDAEQGDGFQIMFTLSKDNVVNYGLLQSGVVETFTRVIIGVLLGTTPEVLIDGVITHHQIAPSNEPGMTTLTVTGKDVSQMLDLKEKNAEYKNQPDFLIVTRIIADYAQYGLVPKATPTTDVPIELQRVPRQQETDLQFIKRLARRNGFVFYIEPITFQANLAYWGPEIRGGIPQPALTMNMGASNNVKSLHFSQDAIAPVGTSGSFVEPITKISIPIPSLPSLRLPPLVLSPTPAKRTVLLRNTANQNPAQAATEAVATVTRSPDSVTGEGELDTIRYGHILRARKLVGVRGVGLSYNGNYYVRSVTHTISRGEYTQKFTISREGTRSLLPVVRP</sequence>
<dbReference type="EMBL" id="BLAY01000061">
    <property type="protein sequence ID" value="GET39223.1"/>
    <property type="molecule type" value="Genomic_DNA"/>
</dbReference>
<evidence type="ECO:0000313" key="2">
    <source>
        <dbReference type="Proteomes" id="UP001050975"/>
    </source>
</evidence>
<dbReference type="AlphaFoldDB" id="A0AAV3XCU3"/>